<dbReference type="InterPro" id="IPR050707">
    <property type="entry name" value="HTH_MetabolicPath_Reg"/>
</dbReference>
<dbReference type="GO" id="GO:0003677">
    <property type="term" value="F:DNA binding"/>
    <property type="evidence" value="ECO:0007669"/>
    <property type="project" value="UniProtKB-KW"/>
</dbReference>
<dbReference type="STRING" id="266779.Meso_2367"/>
<dbReference type="InterPro" id="IPR005471">
    <property type="entry name" value="Tscrpt_reg_IclR_N"/>
</dbReference>
<dbReference type="GO" id="GO:0003700">
    <property type="term" value="F:DNA-binding transcription factor activity"/>
    <property type="evidence" value="ECO:0007669"/>
    <property type="project" value="TreeGrafter"/>
</dbReference>
<evidence type="ECO:0000259" key="4">
    <source>
        <dbReference type="PROSITE" id="PS51077"/>
    </source>
</evidence>
<dbReference type="InterPro" id="IPR014757">
    <property type="entry name" value="Tscrpt_reg_IclR_C"/>
</dbReference>
<dbReference type="Pfam" id="PF09339">
    <property type="entry name" value="HTH_IclR"/>
    <property type="match status" value="1"/>
</dbReference>
<dbReference type="GO" id="GO:0045892">
    <property type="term" value="P:negative regulation of DNA-templated transcription"/>
    <property type="evidence" value="ECO:0007669"/>
    <property type="project" value="TreeGrafter"/>
</dbReference>
<protein>
    <submittedName>
        <fullName evidence="6">Transcriptional regulator, IclR family</fullName>
    </submittedName>
</protein>
<feature type="domain" description="HTH iclR-type" evidence="4">
    <location>
        <begin position="4"/>
        <end position="66"/>
    </location>
</feature>
<dbReference type="SUPFAM" id="SSF46785">
    <property type="entry name" value="Winged helix' DNA-binding domain"/>
    <property type="match status" value="1"/>
</dbReference>
<reference evidence="6" key="1">
    <citation type="submission" date="2006-06" db="EMBL/GenBank/DDBJ databases">
        <title>Complete sequence of chromosome of Chelativorans sp. BNC1.</title>
        <authorList>
            <consortium name="US DOE Joint Genome Institute"/>
            <person name="Copeland A."/>
            <person name="Lucas S."/>
            <person name="Lapidus A."/>
            <person name="Barry K."/>
            <person name="Detter J.C."/>
            <person name="Glavina del Rio T."/>
            <person name="Hammon N."/>
            <person name="Israni S."/>
            <person name="Dalin E."/>
            <person name="Tice H."/>
            <person name="Pitluck S."/>
            <person name="Chertkov O."/>
            <person name="Brettin T."/>
            <person name="Bruce D."/>
            <person name="Han C."/>
            <person name="Tapia R."/>
            <person name="Gilna P."/>
            <person name="Schmutz J."/>
            <person name="Larimer F."/>
            <person name="Land M."/>
            <person name="Hauser L."/>
            <person name="Kyrpides N."/>
            <person name="Mikhailova N."/>
            <person name="Richardson P."/>
        </authorList>
    </citation>
    <scope>NUCLEOTIDE SEQUENCE</scope>
    <source>
        <strain evidence="6">BNC1</strain>
    </source>
</reference>
<name>Q11FS2_CHESB</name>
<dbReference type="InterPro" id="IPR036390">
    <property type="entry name" value="WH_DNA-bd_sf"/>
</dbReference>
<proteinExistence type="predicted"/>
<dbReference type="PROSITE" id="PS51077">
    <property type="entry name" value="HTH_ICLR"/>
    <property type="match status" value="1"/>
</dbReference>
<dbReference type="PANTHER" id="PTHR30136">
    <property type="entry name" value="HELIX-TURN-HELIX TRANSCRIPTIONAL REGULATOR, ICLR FAMILY"/>
    <property type="match status" value="1"/>
</dbReference>
<dbReference type="PANTHER" id="PTHR30136:SF24">
    <property type="entry name" value="HTH-TYPE TRANSCRIPTIONAL REPRESSOR ALLR"/>
    <property type="match status" value="1"/>
</dbReference>
<gene>
    <name evidence="6" type="ordered locus">Meso_2367</name>
</gene>
<dbReference type="SUPFAM" id="SSF55781">
    <property type="entry name" value="GAF domain-like"/>
    <property type="match status" value="1"/>
</dbReference>
<evidence type="ECO:0000313" key="6">
    <source>
        <dbReference type="EMBL" id="ABG63753.1"/>
    </source>
</evidence>
<keyword evidence="2" id="KW-0238">DNA-binding</keyword>
<keyword evidence="3" id="KW-0804">Transcription</keyword>
<evidence type="ECO:0000256" key="3">
    <source>
        <dbReference type="ARBA" id="ARBA00023163"/>
    </source>
</evidence>
<dbReference type="KEGG" id="mes:Meso_2367"/>
<sequence length="253" mass="27500">MTNSQSLERALQILDLLDRANEPMGIREIARHIGLSNAIVQRLVNTFLEHGFVEQDRISRRYSIGYRAFSLGNSILRKDRMIVSAQRQLEMVASNHELNGYLGRRHGNQAVYLLCVQSVGPIAIRNSPGELAFLHSTAMGKVLLAALDDAEAEAILREKPLPKMTPATITDPDVIIKQVREAREAGYASVVEETILGVISVGAPVRNASGEVQAAMSVAFAERSSPHLTIDNVAPIVVAAADTVSRDLGWSPG</sequence>
<organism evidence="6">
    <name type="scientific">Chelativorans sp. (strain BNC1)</name>
    <dbReference type="NCBI Taxonomy" id="266779"/>
    <lineage>
        <taxon>Bacteria</taxon>
        <taxon>Pseudomonadati</taxon>
        <taxon>Pseudomonadota</taxon>
        <taxon>Alphaproteobacteria</taxon>
        <taxon>Hyphomicrobiales</taxon>
        <taxon>Phyllobacteriaceae</taxon>
        <taxon>Chelativorans</taxon>
    </lineage>
</organism>
<dbReference type="InterPro" id="IPR036388">
    <property type="entry name" value="WH-like_DNA-bd_sf"/>
</dbReference>
<dbReference type="PROSITE" id="PS51078">
    <property type="entry name" value="ICLR_ED"/>
    <property type="match status" value="1"/>
</dbReference>
<dbReference type="SMART" id="SM00346">
    <property type="entry name" value="HTH_ICLR"/>
    <property type="match status" value="1"/>
</dbReference>
<dbReference type="Gene3D" id="3.30.450.40">
    <property type="match status" value="1"/>
</dbReference>
<dbReference type="AlphaFoldDB" id="Q11FS2"/>
<accession>Q11FS2</accession>
<evidence type="ECO:0000256" key="1">
    <source>
        <dbReference type="ARBA" id="ARBA00023015"/>
    </source>
</evidence>
<feature type="domain" description="IclR-ED" evidence="5">
    <location>
        <begin position="67"/>
        <end position="250"/>
    </location>
</feature>
<dbReference type="Gene3D" id="1.10.10.10">
    <property type="entry name" value="Winged helix-like DNA-binding domain superfamily/Winged helix DNA-binding domain"/>
    <property type="match status" value="1"/>
</dbReference>
<dbReference type="InterPro" id="IPR029016">
    <property type="entry name" value="GAF-like_dom_sf"/>
</dbReference>
<dbReference type="Pfam" id="PF01614">
    <property type="entry name" value="IclR_C"/>
    <property type="match status" value="1"/>
</dbReference>
<evidence type="ECO:0000259" key="5">
    <source>
        <dbReference type="PROSITE" id="PS51078"/>
    </source>
</evidence>
<dbReference type="EMBL" id="CP000390">
    <property type="protein sequence ID" value="ABG63753.1"/>
    <property type="molecule type" value="Genomic_DNA"/>
</dbReference>
<evidence type="ECO:0000256" key="2">
    <source>
        <dbReference type="ARBA" id="ARBA00023125"/>
    </source>
</evidence>
<dbReference type="HOGENOM" id="CLU_062618_6_0_5"/>
<dbReference type="eggNOG" id="COG1414">
    <property type="taxonomic scope" value="Bacteria"/>
</dbReference>
<dbReference type="OrthoDB" id="6057486at2"/>
<dbReference type="FunFam" id="1.10.10.10:FF:000056">
    <property type="entry name" value="IclR family transcriptional regulator"/>
    <property type="match status" value="1"/>
</dbReference>
<keyword evidence="1" id="KW-0805">Transcription regulation</keyword>